<organism evidence="2 3">
    <name type="scientific">Fragilariopsis cylindrus CCMP1102</name>
    <dbReference type="NCBI Taxonomy" id="635003"/>
    <lineage>
        <taxon>Eukaryota</taxon>
        <taxon>Sar</taxon>
        <taxon>Stramenopiles</taxon>
        <taxon>Ochrophyta</taxon>
        <taxon>Bacillariophyta</taxon>
        <taxon>Bacillariophyceae</taxon>
        <taxon>Bacillariophycidae</taxon>
        <taxon>Bacillariales</taxon>
        <taxon>Bacillariaceae</taxon>
        <taxon>Fragilariopsis</taxon>
    </lineage>
</organism>
<dbReference type="AlphaFoldDB" id="A0A1E7FXK6"/>
<feature type="compositionally biased region" description="Low complexity" evidence="1">
    <location>
        <begin position="207"/>
        <end position="217"/>
    </location>
</feature>
<protein>
    <submittedName>
        <fullName evidence="2">Uncharacterized protein</fullName>
    </submittedName>
</protein>
<reference evidence="2 3" key="1">
    <citation type="submission" date="2016-09" db="EMBL/GenBank/DDBJ databases">
        <title>Extensive genetic diversity and differential bi-allelic expression allows diatom success in the polar Southern Ocean.</title>
        <authorList>
            <consortium name="DOE Joint Genome Institute"/>
            <person name="Mock T."/>
            <person name="Otillar R.P."/>
            <person name="Strauss J."/>
            <person name="Dupont C."/>
            <person name="Frickenhaus S."/>
            <person name="Maumus F."/>
            <person name="Mcmullan M."/>
            <person name="Sanges R."/>
            <person name="Schmutz J."/>
            <person name="Toseland A."/>
            <person name="Valas R."/>
            <person name="Veluchamy A."/>
            <person name="Ward B.J."/>
            <person name="Allen A."/>
            <person name="Barry K."/>
            <person name="Falciatore A."/>
            <person name="Ferrante M."/>
            <person name="Fortunato A.E."/>
            <person name="Gloeckner G."/>
            <person name="Gruber A."/>
            <person name="Hipkin R."/>
            <person name="Janech M."/>
            <person name="Kroth P."/>
            <person name="Leese F."/>
            <person name="Lindquist E."/>
            <person name="Lyon B.R."/>
            <person name="Martin J."/>
            <person name="Mayer C."/>
            <person name="Parker M."/>
            <person name="Quesneville H."/>
            <person name="Raymond J."/>
            <person name="Uhlig C."/>
            <person name="Valentin K.U."/>
            <person name="Worden A.Z."/>
            <person name="Armbrust E.V."/>
            <person name="Bowler C."/>
            <person name="Green B."/>
            <person name="Moulton V."/>
            <person name="Van Oosterhout C."/>
            <person name="Grigoriev I."/>
        </authorList>
    </citation>
    <scope>NUCLEOTIDE SEQUENCE [LARGE SCALE GENOMIC DNA]</scope>
    <source>
        <strain evidence="2 3">CCMP1102</strain>
    </source>
</reference>
<feature type="region of interest" description="Disordered" evidence="1">
    <location>
        <begin position="177"/>
        <end position="229"/>
    </location>
</feature>
<dbReference type="EMBL" id="KV784353">
    <property type="protein sequence ID" value="OEU22888.1"/>
    <property type="molecule type" value="Genomic_DNA"/>
</dbReference>
<evidence type="ECO:0000313" key="3">
    <source>
        <dbReference type="Proteomes" id="UP000095751"/>
    </source>
</evidence>
<dbReference type="Proteomes" id="UP000095751">
    <property type="component" value="Unassembled WGS sequence"/>
</dbReference>
<keyword evidence="3" id="KW-1185">Reference proteome</keyword>
<evidence type="ECO:0000313" key="2">
    <source>
        <dbReference type="EMBL" id="OEU22888.1"/>
    </source>
</evidence>
<dbReference type="KEGG" id="fcy:FRACYDRAFT_267414"/>
<sequence length="229" mass="25793">MSTTATYTTTSNRRVYVGPGYAISTTEGLRSKPSGVKRRQKRGRVHFDPSLNWSIEEEKSFRGSAARRERQHQKKMARDVATERRKSVLRILKDPNKYDQIKKLYNAEAEPGQLHLIFHLHVIIGYQNGDTDFQQKFVQLQNSNLTYETLSGDQEEAVKGLSINALFVKEFEGVLPAEPVTDGSSSDDSRTQRKHKRQKNWQSTTEVVNKGNNLNNGGPPPPAGPNVVA</sequence>
<feature type="compositionally biased region" description="Pro residues" evidence="1">
    <location>
        <begin position="218"/>
        <end position="229"/>
    </location>
</feature>
<gene>
    <name evidence="2" type="ORF">FRACYDRAFT_267414</name>
</gene>
<evidence type="ECO:0000256" key="1">
    <source>
        <dbReference type="SAM" id="MobiDB-lite"/>
    </source>
</evidence>
<dbReference type="InParanoid" id="A0A1E7FXK6"/>
<name>A0A1E7FXK6_9STRA</name>
<accession>A0A1E7FXK6</accession>
<proteinExistence type="predicted"/>